<comment type="caution">
    <text evidence="30">The sequence shown here is derived from an EMBL/GenBank/DDBJ whole genome shotgun (WGS) entry which is preliminary data.</text>
</comment>
<gene>
    <name evidence="30" type="ORF">PVAP13_5NG093581</name>
</gene>
<dbReference type="InterPro" id="IPR032675">
    <property type="entry name" value="LRR_dom_sf"/>
</dbReference>
<evidence type="ECO:0000313" key="31">
    <source>
        <dbReference type="Proteomes" id="UP000823388"/>
    </source>
</evidence>
<evidence type="ECO:0000256" key="20">
    <source>
        <dbReference type="ARBA" id="ARBA00023180"/>
    </source>
</evidence>
<organism evidence="30 31">
    <name type="scientific">Panicum virgatum</name>
    <name type="common">Blackwell switchgrass</name>
    <dbReference type="NCBI Taxonomy" id="38727"/>
    <lineage>
        <taxon>Eukaryota</taxon>
        <taxon>Viridiplantae</taxon>
        <taxon>Streptophyta</taxon>
        <taxon>Embryophyta</taxon>
        <taxon>Tracheophyta</taxon>
        <taxon>Spermatophyta</taxon>
        <taxon>Magnoliopsida</taxon>
        <taxon>Liliopsida</taxon>
        <taxon>Poales</taxon>
        <taxon>Poaceae</taxon>
        <taxon>PACMAD clade</taxon>
        <taxon>Panicoideae</taxon>
        <taxon>Panicodae</taxon>
        <taxon>Paniceae</taxon>
        <taxon>Panicinae</taxon>
        <taxon>Panicum</taxon>
        <taxon>Panicum sect. Hiantes</taxon>
    </lineage>
</organism>
<feature type="signal peptide" evidence="28">
    <location>
        <begin position="1"/>
        <end position="21"/>
    </location>
</feature>
<evidence type="ECO:0000259" key="29">
    <source>
        <dbReference type="PROSITE" id="PS50011"/>
    </source>
</evidence>
<keyword evidence="13" id="KW-0677">Repeat</keyword>
<feature type="chain" id="PRO_5035947946" description="Receptor kinase-like protein Xa21" evidence="28">
    <location>
        <begin position="22"/>
        <end position="1052"/>
    </location>
</feature>
<evidence type="ECO:0000256" key="9">
    <source>
        <dbReference type="ARBA" id="ARBA00022614"/>
    </source>
</evidence>
<feature type="binding site" evidence="26">
    <location>
        <position position="770"/>
    </location>
    <ligand>
        <name>ATP</name>
        <dbReference type="ChEBI" id="CHEBI:30616"/>
    </ligand>
</feature>
<dbReference type="EC" id="2.7.11.1" evidence="5"/>
<keyword evidence="16 26" id="KW-0067">ATP-binding</keyword>
<evidence type="ECO:0000256" key="8">
    <source>
        <dbReference type="ARBA" id="ARBA00022553"/>
    </source>
</evidence>
<dbReference type="GO" id="GO:0004674">
    <property type="term" value="F:protein serine/threonine kinase activity"/>
    <property type="evidence" value="ECO:0007669"/>
    <property type="project" value="UniProtKB-KW"/>
</dbReference>
<dbReference type="EMBL" id="CM029046">
    <property type="protein sequence ID" value="KAG2586941.1"/>
    <property type="molecule type" value="Genomic_DNA"/>
</dbReference>
<keyword evidence="14 26" id="KW-0547">Nucleotide-binding</keyword>
<evidence type="ECO:0000256" key="16">
    <source>
        <dbReference type="ARBA" id="ARBA00022840"/>
    </source>
</evidence>
<keyword evidence="9" id="KW-0433">Leucine-rich repeat</keyword>
<keyword evidence="15" id="KW-0418">Kinase</keyword>
<dbReference type="PROSITE" id="PS00107">
    <property type="entry name" value="PROTEIN_KINASE_ATP"/>
    <property type="match status" value="1"/>
</dbReference>
<evidence type="ECO:0000256" key="21">
    <source>
        <dbReference type="ARBA" id="ARBA00047899"/>
    </source>
</evidence>
<evidence type="ECO:0000256" key="4">
    <source>
        <dbReference type="ARBA" id="ARBA00008684"/>
    </source>
</evidence>
<evidence type="ECO:0000256" key="5">
    <source>
        <dbReference type="ARBA" id="ARBA00012513"/>
    </source>
</evidence>
<evidence type="ECO:0000256" key="26">
    <source>
        <dbReference type="PROSITE-ProRule" id="PRU10141"/>
    </source>
</evidence>
<evidence type="ECO:0000256" key="1">
    <source>
        <dbReference type="ARBA" id="ARBA00004162"/>
    </source>
</evidence>
<evidence type="ECO:0000256" key="17">
    <source>
        <dbReference type="ARBA" id="ARBA00022989"/>
    </source>
</evidence>
<keyword evidence="7" id="KW-0723">Serine/threonine-protein kinase</keyword>
<reference evidence="30" key="1">
    <citation type="submission" date="2020-05" db="EMBL/GenBank/DDBJ databases">
        <title>WGS assembly of Panicum virgatum.</title>
        <authorList>
            <person name="Lovell J.T."/>
            <person name="Jenkins J."/>
            <person name="Shu S."/>
            <person name="Juenger T.E."/>
            <person name="Schmutz J."/>
        </authorList>
    </citation>
    <scope>NUCLEOTIDE SEQUENCE</scope>
    <source>
        <strain evidence="30">AP13</strain>
    </source>
</reference>
<evidence type="ECO:0000256" key="27">
    <source>
        <dbReference type="SAM" id="Phobius"/>
    </source>
</evidence>
<evidence type="ECO:0000256" key="3">
    <source>
        <dbReference type="ARBA" id="ARBA00004479"/>
    </source>
</evidence>
<keyword evidence="18 27" id="KW-0472">Membrane</keyword>
<dbReference type="GO" id="GO:0005524">
    <property type="term" value="F:ATP binding"/>
    <property type="evidence" value="ECO:0007669"/>
    <property type="project" value="UniProtKB-UniRule"/>
</dbReference>
<dbReference type="Gene3D" id="3.30.200.20">
    <property type="entry name" value="Phosphorylase Kinase, domain 1"/>
    <property type="match status" value="1"/>
</dbReference>
<dbReference type="AlphaFoldDB" id="A0A8T0RL36"/>
<keyword evidence="20" id="KW-0325">Glycoprotein</keyword>
<evidence type="ECO:0000256" key="7">
    <source>
        <dbReference type="ARBA" id="ARBA00022527"/>
    </source>
</evidence>
<comment type="catalytic activity">
    <reaction evidence="21">
        <text>L-threonyl-[protein] + ATP = O-phospho-L-threonyl-[protein] + ADP + H(+)</text>
        <dbReference type="Rhea" id="RHEA:46608"/>
        <dbReference type="Rhea" id="RHEA-COMP:11060"/>
        <dbReference type="Rhea" id="RHEA-COMP:11605"/>
        <dbReference type="ChEBI" id="CHEBI:15378"/>
        <dbReference type="ChEBI" id="CHEBI:30013"/>
        <dbReference type="ChEBI" id="CHEBI:30616"/>
        <dbReference type="ChEBI" id="CHEBI:61977"/>
        <dbReference type="ChEBI" id="CHEBI:456216"/>
        <dbReference type="EC" id="2.7.11.1"/>
    </reaction>
</comment>
<evidence type="ECO:0000256" key="25">
    <source>
        <dbReference type="ARBA" id="ARBA00072040"/>
    </source>
</evidence>
<evidence type="ECO:0000313" key="30">
    <source>
        <dbReference type="EMBL" id="KAG2586941.1"/>
    </source>
</evidence>
<dbReference type="GO" id="GO:0005789">
    <property type="term" value="C:endoplasmic reticulum membrane"/>
    <property type="evidence" value="ECO:0007669"/>
    <property type="project" value="UniProtKB-SubCell"/>
</dbReference>
<keyword evidence="17 27" id="KW-1133">Transmembrane helix</keyword>
<comment type="catalytic activity">
    <reaction evidence="22">
        <text>L-seryl-[protein] + ATP = O-phospho-L-seryl-[protein] + ADP + H(+)</text>
        <dbReference type="Rhea" id="RHEA:17989"/>
        <dbReference type="Rhea" id="RHEA-COMP:9863"/>
        <dbReference type="Rhea" id="RHEA-COMP:11604"/>
        <dbReference type="ChEBI" id="CHEBI:15378"/>
        <dbReference type="ChEBI" id="CHEBI:29999"/>
        <dbReference type="ChEBI" id="CHEBI:30616"/>
        <dbReference type="ChEBI" id="CHEBI:83421"/>
        <dbReference type="ChEBI" id="CHEBI:456216"/>
        <dbReference type="EC" id="2.7.11.1"/>
    </reaction>
</comment>
<protein>
    <recommendedName>
        <fullName evidence="25">Receptor kinase-like protein Xa21</fullName>
        <ecNumber evidence="5">2.7.11.1</ecNumber>
    </recommendedName>
</protein>
<dbReference type="PANTHER" id="PTHR27008:SF376">
    <property type="entry name" value="OS01G0152000 PROTEIN"/>
    <property type="match status" value="1"/>
</dbReference>
<dbReference type="InterPro" id="IPR008271">
    <property type="entry name" value="Ser/Thr_kinase_AS"/>
</dbReference>
<dbReference type="SMART" id="SM00220">
    <property type="entry name" value="S_TKc"/>
    <property type="match status" value="1"/>
</dbReference>
<dbReference type="Gene3D" id="1.10.510.10">
    <property type="entry name" value="Transferase(Phosphotransferase) domain 1"/>
    <property type="match status" value="1"/>
</dbReference>
<dbReference type="InterPro" id="IPR001611">
    <property type="entry name" value="Leu-rich_rpt"/>
</dbReference>
<evidence type="ECO:0000256" key="13">
    <source>
        <dbReference type="ARBA" id="ARBA00022737"/>
    </source>
</evidence>
<dbReference type="InterPro" id="IPR011009">
    <property type="entry name" value="Kinase-like_dom_sf"/>
</dbReference>
<keyword evidence="31" id="KW-1185">Reference proteome</keyword>
<dbReference type="GO" id="GO:0005886">
    <property type="term" value="C:plasma membrane"/>
    <property type="evidence" value="ECO:0007669"/>
    <property type="project" value="UniProtKB-SubCell"/>
</dbReference>
<evidence type="ECO:0000256" key="23">
    <source>
        <dbReference type="ARBA" id="ARBA00054320"/>
    </source>
</evidence>
<evidence type="ECO:0000256" key="15">
    <source>
        <dbReference type="ARBA" id="ARBA00022777"/>
    </source>
</evidence>
<evidence type="ECO:0000256" key="10">
    <source>
        <dbReference type="ARBA" id="ARBA00022679"/>
    </source>
</evidence>
<dbReference type="Pfam" id="PF08263">
    <property type="entry name" value="LRRNT_2"/>
    <property type="match status" value="1"/>
</dbReference>
<dbReference type="PANTHER" id="PTHR27008">
    <property type="entry name" value="OS04G0122200 PROTEIN"/>
    <property type="match status" value="1"/>
</dbReference>
<keyword evidence="19" id="KW-0675">Receptor</keyword>
<evidence type="ECO:0000256" key="24">
    <source>
        <dbReference type="ARBA" id="ARBA00056628"/>
    </source>
</evidence>
<evidence type="ECO:0000256" key="28">
    <source>
        <dbReference type="SAM" id="SignalP"/>
    </source>
</evidence>
<keyword evidence="6" id="KW-1003">Cell membrane</keyword>
<dbReference type="FunFam" id="3.80.10.10:FF:000095">
    <property type="entry name" value="LRR receptor-like serine/threonine-protein kinase GSO1"/>
    <property type="match status" value="1"/>
</dbReference>
<evidence type="ECO:0000256" key="12">
    <source>
        <dbReference type="ARBA" id="ARBA00022729"/>
    </source>
</evidence>
<keyword evidence="12 28" id="KW-0732">Signal</keyword>
<proteinExistence type="inferred from homology"/>
<dbReference type="Pfam" id="PF00069">
    <property type="entry name" value="Pkinase"/>
    <property type="match status" value="1"/>
</dbReference>
<evidence type="ECO:0000256" key="6">
    <source>
        <dbReference type="ARBA" id="ARBA00022475"/>
    </source>
</evidence>
<sequence>MAAVRIMSLLPFTIFITTVVASRGGGGEAGALLAFKEELTCHGSALLPSWNASTGLCSWEGVACSRGRVVALSLPSYGLTGTLSTETDWRTVRASVADCPQHTYANPPETTTSLVEFLILTADRPAPLGGPSAVHFAQPPETTTSLDKILDSTADCPLSNSGPSAVQSCEPHQRQHRLWTISSFNGGLPAELGDRLTSLQKLSLTNNSFTGAIPASLANMSSLYYFDLSTNHLEGLIPPELGNIVGLRVLALLENNLYGMLPRSLYNLSLLRDFEVQENMLSGTIPADIGGRFPSIEILSFADNRFSGSIPTSLSNLSALTKLGVYKNSFSGYVPHDLGRLQGLIYLSLNENKLEANHRHGWEFITSMANCSKLQLLVLAKNSFSGQLPISISNLSTTLHALYLGDNRISGVIPSNIGNLVGLKTLEMTNTSVSGPIPESIGKVRNLVVLALYNTSLSGLIPSSVGNLTQLNSLYAYYGNLEGPIPTSLGKLNNLDVLDLSTNRLNGSIPIEVLKLSKLSIYLDLSYNSLSGTLPTEVANLASINQLILSGNQLSGNIPDSIAKCVSLDQLLLDQILFEGSIPQSLENLKGLALLNLTMNKLSGSIPDALATIGNLQQLYLAHNNLSGLIPTGEVPKGGVFANATDLSIDGNDGLCGGKIQLHLPPCSTPAAEKRKKMSKSLMITISSISTLVFIVLLAVLIQLIHKKLRQRQESQLTTTVDDEQFARVSYHELSNGTNGFSEANLLGQGSYGTVYKCMLPARGIVAAVKVFNLQQSGSNRSFVTECNTLRRARHRCLISIITCCSSINAQGLEFKALVYEFMPKGSLKDWLHPESEEEERNLGNTLSLAQRLGIAVDITDALDYLHNQCQPPIIHCDLKPSNILLTDDMSARVGDFGISKILPDDTSNTLSNSVSFTGIRGSIGYLPPEYGESSAATTHGDVYSLGILLLEIFTGRSPTDDLFKDSLDLHKFAKAALPYKAMKVADPAILLHKGTQGRDAPNATLVRSRTEDCLASAIGLGVSCSKKWPRERMLVQDAAVQMRAVRDAYLN</sequence>
<keyword evidence="10" id="KW-0808">Transferase</keyword>
<dbReference type="Pfam" id="PF23598">
    <property type="entry name" value="LRR_14"/>
    <property type="match status" value="1"/>
</dbReference>
<dbReference type="InterPro" id="IPR017441">
    <property type="entry name" value="Protein_kinase_ATP_BS"/>
</dbReference>
<comment type="similarity">
    <text evidence="4">Belongs to the protein kinase superfamily. Ser/Thr protein kinase family.</text>
</comment>
<dbReference type="Gene3D" id="3.80.10.10">
    <property type="entry name" value="Ribonuclease Inhibitor"/>
    <property type="match status" value="3"/>
</dbReference>
<evidence type="ECO:0000256" key="2">
    <source>
        <dbReference type="ARBA" id="ARBA00004389"/>
    </source>
</evidence>
<evidence type="ECO:0000256" key="14">
    <source>
        <dbReference type="ARBA" id="ARBA00022741"/>
    </source>
</evidence>
<dbReference type="InterPro" id="IPR051809">
    <property type="entry name" value="Plant_receptor-like_S/T_kinase"/>
</dbReference>
<dbReference type="Pfam" id="PF00560">
    <property type="entry name" value="LRR_1"/>
    <property type="match status" value="6"/>
</dbReference>
<evidence type="ECO:0000256" key="19">
    <source>
        <dbReference type="ARBA" id="ARBA00023170"/>
    </source>
</evidence>
<comment type="subcellular location">
    <subcellularLocation>
        <location evidence="1">Cell membrane</location>
        <topology evidence="1">Single-pass membrane protein</topology>
    </subcellularLocation>
    <subcellularLocation>
        <location evidence="2">Endoplasmic reticulum membrane</location>
        <topology evidence="2">Single-pass membrane protein</topology>
    </subcellularLocation>
    <subcellularLocation>
        <location evidence="3">Membrane</location>
        <topology evidence="3">Single-pass type I membrane protein</topology>
    </subcellularLocation>
</comment>
<dbReference type="SUPFAM" id="SSF52058">
    <property type="entry name" value="L domain-like"/>
    <property type="match status" value="2"/>
</dbReference>
<dbReference type="SUPFAM" id="SSF56112">
    <property type="entry name" value="Protein kinase-like (PK-like)"/>
    <property type="match status" value="1"/>
</dbReference>
<dbReference type="InterPro" id="IPR013210">
    <property type="entry name" value="LRR_N_plant-typ"/>
</dbReference>
<keyword evidence="11 27" id="KW-0812">Transmembrane</keyword>
<accession>A0A8T0RL36</accession>
<keyword evidence="8" id="KW-0597">Phosphoprotein</keyword>
<evidence type="ECO:0000256" key="22">
    <source>
        <dbReference type="ARBA" id="ARBA00048679"/>
    </source>
</evidence>
<dbReference type="FunFam" id="3.30.200.20:FF:000432">
    <property type="entry name" value="LRR receptor-like serine/threonine-protein kinase EFR"/>
    <property type="match status" value="1"/>
</dbReference>
<dbReference type="Proteomes" id="UP000823388">
    <property type="component" value="Chromosome 5N"/>
</dbReference>
<feature type="transmembrane region" description="Helical" evidence="27">
    <location>
        <begin position="682"/>
        <end position="705"/>
    </location>
</feature>
<dbReference type="FunFam" id="1.10.510.10:FF:000358">
    <property type="entry name" value="Putative leucine-rich repeat receptor-like serine/threonine-protein kinase"/>
    <property type="match status" value="1"/>
</dbReference>
<dbReference type="PROSITE" id="PS00108">
    <property type="entry name" value="PROTEIN_KINASE_ST"/>
    <property type="match status" value="1"/>
</dbReference>
<comment type="function">
    <text evidence="23">Receptor kinase that detects X.oryzae pv. oryzae protein Ax21 to promote innate immunity. Following X.oryzae pv. oryzae protein Ax21 detection, undergoes cleavage, releasing the processed protein kinase Xa21 chain.</text>
</comment>
<dbReference type="InterPro" id="IPR055414">
    <property type="entry name" value="LRR_R13L4/SHOC2-like"/>
</dbReference>
<evidence type="ECO:0000256" key="18">
    <source>
        <dbReference type="ARBA" id="ARBA00023136"/>
    </source>
</evidence>
<dbReference type="PROSITE" id="PS50011">
    <property type="entry name" value="PROTEIN_KINASE_DOM"/>
    <property type="match status" value="1"/>
</dbReference>
<dbReference type="FunFam" id="3.80.10.10:FF:000288">
    <property type="entry name" value="LRR receptor-like serine/threonine-protein kinase EFR"/>
    <property type="match status" value="1"/>
</dbReference>
<comment type="function">
    <text evidence="24">The processed protein kinase Xa21 chain released by protein cleavage after X.oryzae pv. oryzae protein Ax21 detection translocates into the nucleus where it can bind and regulate WRKY62, a transcription factor. Confers resistance to the bacterial pathogen X.oryzae pv. oryzae (Xoo).</text>
</comment>
<feature type="non-terminal residue" evidence="30">
    <location>
        <position position="1052"/>
    </location>
</feature>
<name>A0A8T0RL36_PANVG</name>
<evidence type="ECO:0000256" key="11">
    <source>
        <dbReference type="ARBA" id="ARBA00022692"/>
    </source>
</evidence>
<dbReference type="InterPro" id="IPR000719">
    <property type="entry name" value="Prot_kinase_dom"/>
</dbReference>
<feature type="domain" description="Protein kinase" evidence="29">
    <location>
        <begin position="741"/>
        <end position="1051"/>
    </location>
</feature>